<organism evidence="2 3">
    <name type="scientific">Conexibacter arvalis</name>
    <dbReference type="NCBI Taxonomy" id="912552"/>
    <lineage>
        <taxon>Bacteria</taxon>
        <taxon>Bacillati</taxon>
        <taxon>Actinomycetota</taxon>
        <taxon>Thermoleophilia</taxon>
        <taxon>Solirubrobacterales</taxon>
        <taxon>Conexibacteraceae</taxon>
        <taxon>Conexibacter</taxon>
    </lineage>
</organism>
<dbReference type="EMBL" id="JACHNU010000002">
    <property type="protein sequence ID" value="MBB4662267.1"/>
    <property type="molecule type" value="Genomic_DNA"/>
</dbReference>
<dbReference type="PANTHER" id="PTHR40254:SF1">
    <property type="entry name" value="BLR0577 PROTEIN"/>
    <property type="match status" value="1"/>
</dbReference>
<gene>
    <name evidence="2" type="ORF">BDZ31_001853</name>
</gene>
<reference evidence="2 3" key="1">
    <citation type="submission" date="2020-08" db="EMBL/GenBank/DDBJ databases">
        <title>Genomic Encyclopedia of Archaeal and Bacterial Type Strains, Phase II (KMG-II): from individual species to whole genera.</title>
        <authorList>
            <person name="Goeker M."/>
        </authorList>
    </citation>
    <scope>NUCLEOTIDE SEQUENCE [LARGE SCALE GENOMIC DNA]</scope>
    <source>
        <strain evidence="2 3">DSM 23288</strain>
    </source>
</reference>
<keyword evidence="3" id="KW-1185">Reference proteome</keyword>
<dbReference type="Gene3D" id="3.50.50.60">
    <property type="entry name" value="FAD/NAD(P)-binding domain"/>
    <property type="match status" value="1"/>
</dbReference>
<accession>A0A840IBG8</accession>
<comment type="caution">
    <text evidence="2">The sequence shown here is derived from an EMBL/GenBank/DDBJ whole genome shotgun (WGS) entry which is preliminary data.</text>
</comment>
<dbReference type="Proteomes" id="UP000585272">
    <property type="component" value="Unassembled WGS sequence"/>
</dbReference>
<evidence type="ECO:0000259" key="1">
    <source>
        <dbReference type="Pfam" id="PF13454"/>
    </source>
</evidence>
<dbReference type="AlphaFoldDB" id="A0A840IBG8"/>
<dbReference type="InterPro" id="IPR052189">
    <property type="entry name" value="L-asp_N-monooxygenase_NS-form"/>
</dbReference>
<evidence type="ECO:0000313" key="2">
    <source>
        <dbReference type="EMBL" id="MBB4662267.1"/>
    </source>
</evidence>
<feature type="domain" description="FAD-dependent urate hydroxylase HpyO/Asp monooxygenase CreE-like FAD/NAD(P)-binding" evidence="1">
    <location>
        <begin position="9"/>
        <end position="132"/>
    </location>
</feature>
<dbReference type="SUPFAM" id="SSF51905">
    <property type="entry name" value="FAD/NAD(P)-binding domain"/>
    <property type="match status" value="1"/>
</dbReference>
<sequence length="488" mass="50012">MTGVTRTVVVVGAGCAGTLTAVDLLRRPGGPLRVVLVERRGSFGPGVAYSTPDARHLLNVAAERMSAFPGDPGHFAAWAADRLGPLPAGAYLPRGLYGDYLRALLDDAERSAAPGRCLERVVGEAVDVVPGRGAALGGSRGASRPMAGGAVDGGAAGGAGAGGAVDGATVVLADGRAIAADAVVLALGGLPAAAPVALPDDPRVVGDPWAPGALAGAPPAATTLLIGSGLTAVDVAVACCGDDGRGRVVAISRGGCLPHEQLPGLRRPVPSADPPPAPATVERLERWLGVHVARARRAGADWRDALDGVRPHAQTLWRSLPDGERRRFVRERARAWEVRRHRMAPEVGGRVRELVGAGRLLVRAGRALAVRALPRTVELLVDDCGEMRTLRADRVVVCAGAGTDVARAGVPLVDALLRRGLASPDPLGLGLRASPEGALVGADGAVRPRLHLLGPLRRGELWETTAVGEIRVQAQVVSAAAERGIDSD</sequence>
<dbReference type="Pfam" id="PF13454">
    <property type="entry name" value="NAD_binding_9"/>
    <property type="match status" value="1"/>
</dbReference>
<evidence type="ECO:0000313" key="3">
    <source>
        <dbReference type="Proteomes" id="UP000585272"/>
    </source>
</evidence>
<dbReference type="PANTHER" id="PTHR40254">
    <property type="entry name" value="BLR0577 PROTEIN"/>
    <property type="match status" value="1"/>
</dbReference>
<name>A0A840IBG8_9ACTN</name>
<dbReference type="InterPro" id="IPR036188">
    <property type="entry name" value="FAD/NAD-bd_sf"/>
</dbReference>
<dbReference type="InterPro" id="IPR038732">
    <property type="entry name" value="HpyO/CreE_NAD-binding"/>
</dbReference>
<proteinExistence type="predicted"/>
<dbReference type="RefSeq" id="WP_183341334.1">
    <property type="nucleotide sequence ID" value="NZ_JACHNU010000002.1"/>
</dbReference>
<protein>
    <submittedName>
        <fullName evidence="2">Putative NAD(P)/FAD-binding protein YdhS</fullName>
    </submittedName>
</protein>